<dbReference type="Pfam" id="PF02892">
    <property type="entry name" value="zf-BED"/>
    <property type="match status" value="2"/>
</dbReference>
<proteinExistence type="predicted"/>
<evidence type="ECO:0000313" key="8">
    <source>
        <dbReference type="Proteomes" id="UP000691718"/>
    </source>
</evidence>
<feature type="domain" description="BED-type" evidence="6">
    <location>
        <begin position="245"/>
        <end position="297"/>
    </location>
</feature>
<dbReference type="PROSITE" id="PS50808">
    <property type="entry name" value="ZF_BED"/>
    <property type="match status" value="1"/>
</dbReference>
<comment type="caution">
    <text evidence="7">The sequence shown here is derived from an EMBL/GenBank/DDBJ whole genome shotgun (WGS) entry which is preliminary data.</text>
</comment>
<name>A0A8S3W0U2_PARAO</name>
<evidence type="ECO:0000256" key="2">
    <source>
        <dbReference type="ARBA" id="ARBA00022771"/>
    </source>
</evidence>
<reference evidence="7" key="1">
    <citation type="submission" date="2021-04" db="EMBL/GenBank/DDBJ databases">
        <authorList>
            <person name="Tunstrom K."/>
        </authorList>
    </citation>
    <scope>NUCLEOTIDE SEQUENCE</scope>
</reference>
<organism evidence="7 8">
    <name type="scientific">Parnassius apollo</name>
    <name type="common">Apollo butterfly</name>
    <name type="synonym">Papilio apollo</name>
    <dbReference type="NCBI Taxonomy" id="110799"/>
    <lineage>
        <taxon>Eukaryota</taxon>
        <taxon>Metazoa</taxon>
        <taxon>Ecdysozoa</taxon>
        <taxon>Arthropoda</taxon>
        <taxon>Hexapoda</taxon>
        <taxon>Insecta</taxon>
        <taxon>Pterygota</taxon>
        <taxon>Neoptera</taxon>
        <taxon>Endopterygota</taxon>
        <taxon>Lepidoptera</taxon>
        <taxon>Glossata</taxon>
        <taxon>Ditrysia</taxon>
        <taxon>Papilionoidea</taxon>
        <taxon>Papilionidae</taxon>
        <taxon>Parnassiinae</taxon>
        <taxon>Parnassini</taxon>
        <taxon>Parnassius</taxon>
        <taxon>Parnassius</taxon>
    </lineage>
</organism>
<dbReference type="AlphaFoldDB" id="A0A8S3W0U2"/>
<dbReference type="GO" id="GO:0008270">
    <property type="term" value="F:zinc ion binding"/>
    <property type="evidence" value="ECO:0007669"/>
    <property type="project" value="UniProtKB-KW"/>
</dbReference>
<keyword evidence="1" id="KW-0479">Metal-binding</keyword>
<dbReference type="SMART" id="SM00614">
    <property type="entry name" value="ZnF_BED"/>
    <property type="match status" value="3"/>
</dbReference>
<evidence type="ECO:0000256" key="4">
    <source>
        <dbReference type="PROSITE-ProRule" id="PRU00027"/>
    </source>
</evidence>
<evidence type="ECO:0000256" key="5">
    <source>
        <dbReference type="SAM" id="MobiDB-lite"/>
    </source>
</evidence>
<protein>
    <submittedName>
        <fullName evidence="7">(apollo) hypothetical protein</fullName>
    </submittedName>
</protein>
<keyword evidence="2 4" id="KW-0863">Zinc-finger</keyword>
<evidence type="ECO:0000256" key="1">
    <source>
        <dbReference type="ARBA" id="ARBA00022723"/>
    </source>
</evidence>
<feature type="compositionally biased region" description="Basic and acidic residues" evidence="5">
    <location>
        <begin position="137"/>
        <end position="147"/>
    </location>
</feature>
<accession>A0A8S3W0U2</accession>
<evidence type="ECO:0000256" key="3">
    <source>
        <dbReference type="ARBA" id="ARBA00022833"/>
    </source>
</evidence>
<evidence type="ECO:0000313" key="7">
    <source>
        <dbReference type="EMBL" id="CAG4934011.1"/>
    </source>
</evidence>
<evidence type="ECO:0000259" key="6">
    <source>
        <dbReference type="PROSITE" id="PS50808"/>
    </source>
</evidence>
<dbReference type="OrthoDB" id="6923471at2759"/>
<dbReference type="EMBL" id="CAJQZP010000031">
    <property type="protein sequence ID" value="CAG4934011.1"/>
    <property type="molecule type" value="Genomic_DNA"/>
</dbReference>
<dbReference type="GO" id="GO:0003677">
    <property type="term" value="F:DNA binding"/>
    <property type="evidence" value="ECO:0007669"/>
    <property type="project" value="InterPro"/>
</dbReference>
<keyword evidence="3" id="KW-0862">Zinc</keyword>
<gene>
    <name evidence="7" type="ORF">PAPOLLO_LOCUS760</name>
</gene>
<dbReference type="InterPro" id="IPR003656">
    <property type="entry name" value="Znf_BED"/>
</dbReference>
<feature type="region of interest" description="Disordered" evidence="5">
    <location>
        <begin position="137"/>
        <end position="156"/>
    </location>
</feature>
<keyword evidence="8" id="KW-1185">Reference proteome</keyword>
<dbReference type="Proteomes" id="UP000691718">
    <property type="component" value="Unassembled WGS sequence"/>
</dbReference>
<sequence length="401" mass="47326">MPTVFRFNLLTYRKWKCKRSFYWNFFEKDESKNIVCKICSSKIKRHMVRHFKTRHRALYLKIQPLIQEKTQSNPHTRFTSERCWVKKYCTAIGKNENQCSICQKVLKMPKGQYGNMKRHLRCIHGDIYEKEMQLLHGQSEDDGRDVENESTTEEEEEVLEQEILEQEEEFLEEHIEGEIEANSEIDVEGAQSPIPEETAYQDVDHLDTDSETTDFGEIVNLSINDPNLKNKIKWLSQRVVQGKRKIKTCVWNFFIPVVEHHQYTCIFCHRDISIFPQNSSNLKRHLALKHKEQFNLIKKYAPEYKQGNDGENLSILLESPKKKDIITKSFEATYFEDQGSNNFKCRSCDEIVNCQDPESLILFQHIHEKHSDEVISHINDTVADDEEFSVLLVKKKDMQIL</sequence>